<dbReference type="PANTHER" id="PTHR42085:SF1">
    <property type="entry name" value="F-BOX DOMAIN-CONTAINING PROTEIN"/>
    <property type="match status" value="1"/>
</dbReference>
<comment type="caution">
    <text evidence="1">The sequence shown here is derived from an EMBL/GenBank/DDBJ whole genome shotgun (WGS) entry which is preliminary data.</text>
</comment>
<reference evidence="1" key="1">
    <citation type="submission" date="2023-08" db="EMBL/GenBank/DDBJ databases">
        <title>Black Yeasts Isolated from many extreme environments.</title>
        <authorList>
            <person name="Coleine C."/>
            <person name="Stajich J.E."/>
            <person name="Selbmann L."/>
        </authorList>
    </citation>
    <scope>NUCLEOTIDE SEQUENCE</scope>
    <source>
        <strain evidence="1">CCFEE 5810</strain>
    </source>
</reference>
<dbReference type="EMBL" id="JAVRQU010000010">
    <property type="protein sequence ID" value="KAK5698022.1"/>
    <property type="molecule type" value="Genomic_DNA"/>
</dbReference>
<protein>
    <submittedName>
        <fullName evidence="1">Uncharacterized protein</fullName>
    </submittedName>
</protein>
<dbReference type="PANTHER" id="PTHR42085">
    <property type="entry name" value="F-BOX DOMAIN-CONTAINING PROTEIN"/>
    <property type="match status" value="1"/>
</dbReference>
<sequence length="303" mass="34290">MEYRYVTSILAEDQVAIFNETKLDTRQRSPKSTTILNPMCLAGMVQSSPGEQTTDSRLLALPPELRVQIWELVLLPTEITLQLLQLNRQVAMEALPILYQRPLTFASQLSLFAWIDRSRSSSLRRVHNLDIRLTDVDLSPLLDQDRRSTRTSIWALYQSELERLDHALEALTGLYDLTVTPPGTSHSTLLKGMYLSFLARIPVHCPRLRRLTLKDNEDLLNKVPALKSLVLVEFITPGPQSAEPDVKSRKVRVRSKSRSQTSGMYRMSIQSCMAKSELATSNPHMRQLLSAETGWKAFGARCG</sequence>
<organism evidence="1 2">
    <name type="scientific">Elasticomyces elasticus</name>
    <dbReference type="NCBI Taxonomy" id="574655"/>
    <lineage>
        <taxon>Eukaryota</taxon>
        <taxon>Fungi</taxon>
        <taxon>Dikarya</taxon>
        <taxon>Ascomycota</taxon>
        <taxon>Pezizomycotina</taxon>
        <taxon>Dothideomycetes</taxon>
        <taxon>Dothideomycetidae</taxon>
        <taxon>Mycosphaerellales</taxon>
        <taxon>Teratosphaeriaceae</taxon>
        <taxon>Elasticomyces</taxon>
    </lineage>
</organism>
<evidence type="ECO:0000313" key="2">
    <source>
        <dbReference type="Proteomes" id="UP001310594"/>
    </source>
</evidence>
<gene>
    <name evidence="1" type="ORF">LTR97_006982</name>
</gene>
<dbReference type="InterPro" id="IPR038883">
    <property type="entry name" value="AN11006-like"/>
</dbReference>
<evidence type="ECO:0000313" key="1">
    <source>
        <dbReference type="EMBL" id="KAK5698022.1"/>
    </source>
</evidence>
<proteinExistence type="predicted"/>
<dbReference type="AlphaFoldDB" id="A0AAN7W1K0"/>
<accession>A0AAN7W1K0</accession>
<name>A0AAN7W1K0_9PEZI</name>
<dbReference type="Proteomes" id="UP001310594">
    <property type="component" value="Unassembled WGS sequence"/>
</dbReference>